<evidence type="ECO:0000256" key="1">
    <source>
        <dbReference type="ARBA" id="ARBA00000085"/>
    </source>
</evidence>
<evidence type="ECO:0000256" key="2">
    <source>
        <dbReference type="ARBA" id="ARBA00012438"/>
    </source>
</evidence>
<dbReference type="Pfam" id="PF00512">
    <property type="entry name" value="HisKA"/>
    <property type="match status" value="1"/>
</dbReference>
<dbReference type="EC" id="2.7.13.3" evidence="2"/>
<dbReference type="Pfam" id="PF08447">
    <property type="entry name" value="PAS_3"/>
    <property type="match status" value="1"/>
</dbReference>
<dbReference type="InterPro" id="IPR013655">
    <property type="entry name" value="PAS_fold_3"/>
</dbReference>
<name>A0A0V8M478_9CHLR</name>
<dbReference type="GO" id="GO:0000155">
    <property type="term" value="F:phosphorelay sensor kinase activity"/>
    <property type="evidence" value="ECO:0007669"/>
    <property type="project" value="InterPro"/>
</dbReference>
<dbReference type="SMART" id="SM00091">
    <property type="entry name" value="PAS"/>
    <property type="match status" value="5"/>
</dbReference>
<dbReference type="PATRIC" id="fig|61435.5.peg.197"/>
<comment type="catalytic activity">
    <reaction evidence="1">
        <text>ATP + protein L-histidine = ADP + protein N-phospho-L-histidine.</text>
        <dbReference type="EC" id="2.7.13.3"/>
    </reaction>
</comment>
<dbReference type="InterPro" id="IPR003594">
    <property type="entry name" value="HATPase_dom"/>
</dbReference>
<dbReference type="SUPFAM" id="SSF55874">
    <property type="entry name" value="ATPase domain of HSP90 chaperone/DNA topoisomerase II/histidine kinase"/>
    <property type="match status" value="1"/>
</dbReference>
<dbReference type="InterPro" id="IPR005467">
    <property type="entry name" value="His_kinase_dom"/>
</dbReference>
<dbReference type="InterPro" id="IPR036097">
    <property type="entry name" value="HisK_dim/P_sf"/>
</dbReference>
<dbReference type="InterPro" id="IPR036890">
    <property type="entry name" value="HATPase_C_sf"/>
</dbReference>
<proteinExistence type="predicted"/>
<gene>
    <name evidence="9" type="ORF">DA01_00955</name>
</gene>
<keyword evidence="4" id="KW-0808">Transferase</keyword>
<dbReference type="InterPro" id="IPR035965">
    <property type="entry name" value="PAS-like_dom_sf"/>
</dbReference>
<dbReference type="InterPro" id="IPR000014">
    <property type="entry name" value="PAS"/>
</dbReference>
<keyword evidence="6" id="KW-0902">Two-component regulatory system</keyword>
<dbReference type="Gene3D" id="3.30.450.20">
    <property type="entry name" value="PAS domain"/>
    <property type="match status" value="4"/>
</dbReference>
<feature type="domain" description="PAS" evidence="8">
    <location>
        <begin position="154"/>
        <end position="211"/>
    </location>
</feature>
<evidence type="ECO:0000256" key="3">
    <source>
        <dbReference type="ARBA" id="ARBA00022553"/>
    </source>
</evidence>
<dbReference type="SUPFAM" id="SSF47384">
    <property type="entry name" value="Homodimeric domain of signal transducing histidine kinase"/>
    <property type="match status" value="1"/>
</dbReference>
<feature type="domain" description="PAS" evidence="8">
    <location>
        <begin position="268"/>
        <end position="304"/>
    </location>
</feature>
<dbReference type="NCBIfam" id="TIGR00229">
    <property type="entry name" value="sensory_box"/>
    <property type="match status" value="4"/>
</dbReference>
<evidence type="ECO:0000313" key="10">
    <source>
        <dbReference type="Proteomes" id="UP000053577"/>
    </source>
</evidence>
<accession>A0A0V8M478</accession>
<feature type="domain" description="Histidine kinase" evidence="7">
    <location>
        <begin position="639"/>
        <end position="850"/>
    </location>
</feature>
<dbReference type="OrthoDB" id="9815750at2"/>
<keyword evidence="3" id="KW-0597">Phosphoprotein</keyword>
<evidence type="ECO:0000256" key="5">
    <source>
        <dbReference type="ARBA" id="ARBA00022777"/>
    </source>
</evidence>
<reference evidence="9 10" key="1">
    <citation type="journal article" date="2015" name="Sci. Rep.">
        <title>A comparative genomics and reductive dehalogenase gene transcription study of two chloroethene-respiring bacteria, Dehalococcoides mccartyi strains MB and 11a.</title>
        <authorList>
            <person name="Low A."/>
            <person name="Shen Z."/>
            <person name="Cheng D."/>
            <person name="Rogers M.J."/>
            <person name="Lee P.K."/>
            <person name="He J."/>
        </authorList>
    </citation>
    <scope>NUCLEOTIDE SEQUENCE [LARGE SCALE GENOMIC DNA]</scope>
    <source>
        <strain evidence="9 10">MB</strain>
    </source>
</reference>
<dbReference type="Pfam" id="PF13426">
    <property type="entry name" value="PAS_9"/>
    <property type="match status" value="2"/>
</dbReference>
<protein>
    <recommendedName>
        <fullName evidence="2">histidine kinase</fullName>
        <ecNumber evidence="2">2.7.13.3</ecNumber>
    </recommendedName>
</protein>
<evidence type="ECO:0000259" key="7">
    <source>
        <dbReference type="PROSITE" id="PS50109"/>
    </source>
</evidence>
<feature type="domain" description="PAS" evidence="8">
    <location>
        <begin position="504"/>
        <end position="556"/>
    </location>
</feature>
<evidence type="ECO:0000256" key="4">
    <source>
        <dbReference type="ARBA" id="ARBA00022679"/>
    </source>
</evidence>
<dbReference type="Pfam" id="PF02518">
    <property type="entry name" value="HATPase_c"/>
    <property type="match status" value="1"/>
</dbReference>
<dbReference type="CDD" id="cd00082">
    <property type="entry name" value="HisKA"/>
    <property type="match status" value="1"/>
</dbReference>
<dbReference type="InterPro" id="IPR013656">
    <property type="entry name" value="PAS_4"/>
</dbReference>
<dbReference type="CDD" id="cd00130">
    <property type="entry name" value="PAS"/>
    <property type="match status" value="3"/>
</dbReference>
<dbReference type="SMART" id="SM00388">
    <property type="entry name" value="HisKA"/>
    <property type="match status" value="1"/>
</dbReference>
<comment type="caution">
    <text evidence="9">The sequence shown here is derived from an EMBL/GenBank/DDBJ whole genome shotgun (WGS) entry which is preliminary data.</text>
</comment>
<dbReference type="Gene3D" id="1.10.287.130">
    <property type="match status" value="1"/>
</dbReference>
<dbReference type="AlphaFoldDB" id="A0A0V8M478"/>
<dbReference type="PANTHER" id="PTHR43304:SF1">
    <property type="entry name" value="PAC DOMAIN-CONTAINING PROTEIN"/>
    <property type="match status" value="1"/>
</dbReference>
<sequence length="853" mass="96407">MQDRYKSCRTNAEQRVLPESACLAEILSMIESTRTMAFIFETSPQFHLIYASSNTPALSGYLPADYLSNPALLDEILKPAGLNLDTRTPKQFKTPLGPIPCYIPSKTGLPLSGELLCKLYSGKLICLIHCHGQVQNNPSQLAFFDEAPTLMPLIISFGPDGKLLFANRIFEEATGYPASEISGDKWQSCGLFSEEARERIAQMLQDSQNDSIQPFEIRLIHKDGQTCWLSGHSQIINPGTVSPYLQLSARDITICKKSEKMLLLTRFAIERATDAIFWTDAEGKFVDVNQSACDSLGYKREDLLKLKVTDIDALITSQTDWEKHWEKLKARTYLHFESVHRNIRGGSIPVEITANYLQYDKMEYNIAIVRNIRQRKEAEKHLKFTSFSMEHSADLIIWVNQNGNIIGANRSAYQSLGYTHDELCSLTVEDINPVCTPERWKTLWGRLKHDIKYAMETALITKNGQKLPIDVMCNFLEFEGIDYCCAVVRNITERKNVYAKLLHAAEEWRITFDNISEIVFLLDNDFNIQRANRAFAKALNCQPQEILNKKCYEVLHHTNCPQVNCPKLVASDTQKTQYINYFEETIEKHFQETIDPILDTDGQSLGTVHILKDLTEHHKMAAQLMITDRLASVGEMAAGLAHELNNPLTSVIGFSELLQGKKLPEDLQRDIQIISQEALRAAEVIRNLLAFARRHEPSKDWVDMNVLIHKVLDICNYEQRVNNIHIVTNLDADLPEIKADYFQMQQVLLNIIINAEYFITKAHGEGTIVISSSRFGDNIRISIKDDGPGMSENVLNRIFDPFFTTKEVGKGTGLGLSIGHGIITQHGGKLYAESSEGKGATFFIELPINPPAQ</sequence>
<evidence type="ECO:0000259" key="8">
    <source>
        <dbReference type="PROSITE" id="PS50112"/>
    </source>
</evidence>
<dbReference type="InterPro" id="IPR004358">
    <property type="entry name" value="Sig_transdc_His_kin-like_C"/>
</dbReference>
<keyword evidence="5" id="KW-0418">Kinase</keyword>
<evidence type="ECO:0000256" key="6">
    <source>
        <dbReference type="ARBA" id="ARBA00023012"/>
    </source>
</evidence>
<dbReference type="SMART" id="SM00387">
    <property type="entry name" value="HATPase_c"/>
    <property type="match status" value="1"/>
</dbReference>
<dbReference type="SUPFAM" id="SSF55785">
    <property type="entry name" value="PYP-like sensor domain (PAS domain)"/>
    <property type="match status" value="4"/>
</dbReference>
<evidence type="ECO:0000313" key="9">
    <source>
        <dbReference type="EMBL" id="KSV18574.1"/>
    </source>
</evidence>
<dbReference type="PANTHER" id="PTHR43304">
    <property type="entry name" value="PHYTOCHROME-LIKE PROTEIN CPH1"/>
    <property type="match status" value="1"/>
</dbReference>
<dbReference type="PRINTS" id="PR00344">
    <property type="entry name" value="BCTRLSENSOR"/>
</dbReference>
<dbReference type="Proteomes" id="UP000053577">
    <property type="component" value="Unassembled WGS sequence"/>
</dbReference>
<dbReference type="InterPro" id="IPR052162">
    <property type="entry name" value="Sensor_kinase/Photoreceptor"/>
</dbReference>
<organism evidence="9 10">
    <name type="scientific">Dehalococcoides mccartyi</name>
    <dbReference type="NCBI Taxonomy" id="61435"/>
    <lineage>
        <taxon>Bacteria</taxon>
        <taxon>Bacillati</taxon>
        <taxon>Chloroflexota</taxon>
        <taxon>Dehalococcoidia</taxon>
        <taxon>Dehalococcoidales</taxon>
        <taxon>Dehalococcoidaceae</taxon>
        <taxon>Dehalococcoides</taxon>
    </lineage>
</organism>
<dbReference type="EMBL" id="JGYD01000010">
    <property type="protein sequence ID" value="KSV18574.1"/>
    <property type="molecule type" value="Genomic_DNA"/>
</dbReference>
<dbReference type="RefSeq" id="WP_058292100.1">
    <property type="nucleotide sequence ID" value="NZ_JGYD01000010.1"/>
</dbReference>
<dbReference type="Gene3D" id="3.30.565.10">
    <property type="entry name" value="Histidine kinase-like ATPase, C-terminal domain"/>
    <property type="match status" value="1"/>
</dbReference>
<dbReference type="Pfam" id="PF08448">
    <property type="entry name" value="PAS_4"/>
    <property type="match status" value="1"/>
</dbReference>
<dbReference type="InterPro" id="IPR003661">
    <property type="entry name" value="HisK_dim/P_dom"/>
</dbReference>
<dbReference type="PROSITE" id="PS50109">
    <property type="entry name" value="HIS_KIN"/>
    <property type="match status" value="1"/>
</dbReference>
<dbReference type="PROSITE" id="PS50112">
    <property type="entry name" value="PAS"/>
    <property type="match status" value="3"/>
</dbReference>